<dbReference type="SUPFAM" id="SSF90123">
    <property type="entry name" value="ABC transporter transmembrane region"/>
    <property type="match status" value="2"/>
</dbReference>
<feature type="transmembrane region" description="Helical" evidence="8">
    <location>
        <begin position="280"/>
        <end position="300"/>
    </location>
</feature>
<name>A0A163MIR2_DIDRA</name>
<dbReference type="GO" id="GO:0005524">
    <property type="term" value="F:ATP binding"/>
    <property type="evidence" value="ECO:0007669"/>
    <property type="project" value="InterPro"/>
</dbReference>
<feature type="transmembrane region" description="Helical" evidence="8">
    <location>
        <begin position="175"/>
        <end position="195"/>
    </location>
</feature>
<comment type="caution">
    <text evidence="10">The sequence shown here is derived from an EMBL/GenBank/DDBJ whole genome shotgun (WGS) entry which is preliminary data.</text>
</comment>
<dbReference type="Proteomes" id="UP000076837">
    <property type="component" value="Unassembled WGS sequence"/>
</dbReference>
<dbReference type="GO" id="GO:0090374">
    <property type="term" value="P:oligopeptide export from mitochondrion"/>
    <property type="evidence" value="ECO:0007669"/>
    <property type="project" value="TreeGrafter"/>
</dbReference>
<feature type="transmembrane region" description="Helical" evidence="8">
    <location>
        <begin position="201"/>
        <end position="220"/>
    </location>
</feature>
<evidence type="ECO:0000256" key="6">
    <source>
        <dbReference type="ARBA" id="ARBA00023136"/>
    </source>
</evidence>
<keyword evidence="11" id="KW-1185">Reference proteome</keyword>
<accession>A0A163MIR2</accession>
<keyword evidence="2" id="KW-0813">Transport</keyword>
<feature type="transmembrane region" description="Helical" evidence="8">
    <location>
        <begin position="407"/>
        <end position="426"/>
    </location>
</feature>
<evidence type="ECO:0000259" key="9">
    <source>
        <dbReference type="PROSITE" id="PS50929"/>
    </source>
</evidence>
<organism evidence="10 11">
    <name type="scientific">Didymella rabiei</name>
    <name type="common">Chickpea ascochyta blight fungus</name>
    <name type="synonym">Mycosphaerella rabiei</name>
    <dbReference type="NCBI Taxonomy" id="5454"/>
    <lineage>
        <taxon>Eukaryota</taxon>
        <taxon>Fungi</taxon>
        <taxon>Dikarya</taxon>
        <taxon>Ascomycota</taxon>
        <taxon>Pezizomycotina</taxon>
        <taxon>Dothideomycetes</taxon>
        <taxon>Pleosporomycetidae</taxon>
        <taxon>Pleosporales</taxon>
        <taxon>Pleosporineae</taxon>
        <taxon>Didymellaceae</taxon>
        <taxon>Ascochyta</taxon>
    </lineage>
</organism>
<dbReference type="Gene3D" id="1.20.1560.10">
    <property type="entry name" value="ABC transporter type 1, transmembrane domain"/>
    <property type="match status" value="2"/>
</dbReference>
<dbReference type="AlphaFoldDB" id="A0A163MIR2"/>
<evidence type="ECO:0000256" key="4">
    <source>
        <dbReference type="ARBA" id="ARBA00022737"/>
    </source>
</evidence>
<feature type="transmembrane region" description="Helical" evidence="8">
    <location>
        <begin position="102"/>
        <end position="126"/>
    </location>
</feature>
<dbReference type="GO" id="GO:0005743">
    <property type="term" value="C:mitochondrial inner membrane"/>
    <property type="evidence" value="ECO:0007669"/>
    <property type="project" value="TreeGrafter"/>
</dbReference>
<dbReference type="PANTHER" id="PTHR43394">
    <property type="entry name" value="ATP-DEPENDENT PERMEASE MDL1, MITOCHONDRIAL"/>
    <property type="match status" value="1"/>
</dbReference>
<dbReference type="GO" id="GO:0015421">
    <property type="term" value="F:ABC-type oligopeptide transporter activity"/>
    <property type="evidence" value="ECO:0007669"/>
    <property type="project" value="TreeGrafter"/>
</dbReference>
<keyword evidence="5 8" id="KW-1133">Transmembrane helix</keyword>
<evidence type="ECO:0000313" key="10">
    <source>
        <dbReference type="EMBL" id="KZM28755.1"/>
    </source>
</evidence>
<dbReference type="PROSITE" id="PS50929">
    <property type="entry name" value="ABC_TM1F"/>
    <property type="match status" value="1"/>
</dbReference>
<keyword evidence="6 8" id="KW-0472">Membrane</keyword>
<dbReference type="Pfam" id="PF00664">
    <property type="entry name" value="ABC_membrane"/>
    <property type="match status" value="1"/>
</dbReference>
<evidence type="ECO:0000256" key="7">
    <source>
        <dbReference type="SAM" id="MobiDB-lite"/>
    </source>
</evidence>
<feature type="compositionally biased region" description="Basic and acidic residues" evidence="7">
    <location>
        <begin position="16"/>
        <end position="36"/>
    </location>
</feature>
<feature type="transmembrane region" description="Helical" evidence="8">
    <location>
        <begin position="320"/>
        <end position="341"/>
    </location>
</feature>
<feature type="domain" description="ABC transmembrane type-1" evidence="9">
    <location>
        <begin position="53"/>
        <end position="343"/>
    </location>
</feature>
<evidence type="ECO:0000256" key="3">
    <source>
        <dbReference type="ARBA" id="ARBA00022692"/>
    </source>
</evidence>
<dbReference type="InterPro" id="IPR011527">
    <property type="entry name" value="ABC1_TM_dom"/>
</dbReference>
<dbReference type="InterPro" id="IPR039421">
    <property type="entry name" value="Type_1_exporter"/>
</dbReference>
<dbReference type="STRING" id="5454.A0A163MIR2"/>
<evidence type="ECO:0000256" key="2">
    <source>
        <dbReference type="ARBA" id="ARBA00022448"/>
    </source>
</evidence>
<gene>
    <name evidence="10" type="ORF">ST47_g106</name>
</gene>
<evidence type="ECO:0000256" key="1">
    <source>
        <dbReference type="ARBA" id="ARBA00004141"/>
    </source>
</evidence>
<feature type="transmembrane region" description="Helical" evidence="8">
    <location>
        <begin position="438"/>
        <end position="459"/>
    </location>
</feature>
<dbReference type="CDD" id="cd18577">
    <property type="entry name" value="ABC_6TM_Pgp_ABCB1_D1_like"/>
    <property type="match status" value="1"/>
</dbReference>
<feature type="region of interest" description="Disordered" evidence="7">
    <location>
        <begin position="1"/>
        <end position="40"/>
    </location>
</feature>
<reference evidence="10 11" key="1">
    <citation type="journal article" date="2016" name="Sci. Rep.">
        <title>Draft genome sequencing and secretome analysis of fungal phytopathogen Ascochyta rabiei provides insight into the necrotrophic effector repertoire.</title>
        <authorList>
            <person name="Verma S."/>
            <person name="Gazara R.K."/>
            <person name="Nizam S."/>
            <person name="Parween S."/>
            <person name="Chattopadhyay D."/>
            <person name="Verma P.K."/>
        </authorList>
    </citation>
    <scope>NUCLEOTIDE SEQUENCE [LARGE SCALE GENOMIC DNA]</scope>
    <source>
        <strain evidence="10 11">ArDII</strain>
    </source>
</reference>
<dbReference type="InterPro" id="IPR036640">
    <property type="entry name" value="ABC1_TM_sf"/>
</dbReference>
<protein>
    <submittedName>
        <fullName evidence="10">ATPase</fullName>
    </submittedName>
</protein>
<sequence>MSPVGKPGRSPPSRNSENEKKGAGSVDDDIKPDDAQGGKGPWADKTSWLLDSIAFSAAIAADTLLPIMDLVFEKLVTAFNGFAVGTIGPAGYRFQVNNYTLYFVYLFVAKFALVYIHSVLISIAAIRATWAPRIDLSKHILRQNIAYFDSDAAASVTVQATTNGNSVNDDISEKLTLTIHGVSTFVSAFIVAFIIQWKLTLITIGIVLTIFIVTGICVGIDTKNGAQLLPIYSKAGLIAEKVFATVRTVHSFRLNPLLSKRYDKLLGDAMEVGMKKSPNLAVLFLPELFCVYCGYGLAFWQGIRRYQSGEISEVGDVFTVTIAVIFAATAMTQIAPQILALEAGFSPLPPLVFAGDIRIRLEFKLEEETGERFARSAALAAEAVSAIRTLSSLALEKIYESFSSMMFWYFLSQSVSFLAMALGFWYGGRLISYYEYTITKFFTMFIAVVFSEEAAAAFFSYTTSLIRTTTAAN</sequence>
<dbReference type="EMBL" id="JYNV01000003">
    <property type="protein sequence ID" value="KZM28755.1"/>
    <property type="molecule type" value="Genomic_DNA"/>
</dbReference>
<proteinExistence type="predicted"/>
<keyword evidence="4" id="KW-0677">Repeat</keyword>
<evidence type="ECO:0000256" key="8">
    <source>
        <dbReference type="SAM" id="Phobius"/>
    </source>
</evidence>
<evidence type="ECO:0000313" key="11">
    <source>
        <dbReference type="Proteomes" id="UP000076837"/>
    </source>
</evidence>
<dbReference type="PANTHER" id="PTHR43394:SF11">
    <property type="entry name" value="ATP-BINDING CASSETTE TRANSPORTER"/>
    <property type="match status" value="1"/>
</dbReference>
<keyword evidence="3 8" id="KW-0812">Transmembrane</keyword>
<evidence type="ECO:0000256" key="5">
    <source>
        <dbReference type="ARBA" id="ARBA00022989"/>
    </source>
</evidence>
<comment type="subcellular location">
    <subcellularLocation>
        <location evidence="1">Membrane</location>
        <topology evidence="1">Multi-pass membrane protein</topology>
    </subcellularLocation>
</comment>